<organism evidence="2 4">
    <name type="scientific">Legionella moravica</name>
    <dbReference type="NCBI Taxonomy" id="39962"/>
    <lineage>
        <taxon>Bacteria</taxon>
        <taxon>Pseudomonadati</taxon>
        <taxon>Pseudomonadota</taxon>
        <taxon>Gammaproteobacteria</taxon>
        <taxon>Legionellales</taxon>
        <taxon>Legionellaceae</taxon>
        <taxon>Legionella</taxon>
    </lineage>
</organism>
<dbReference type="EMBL" id="UGOG01000001">
    <property type="protein sequence ID" value="STX63729.1"/>
    <property type="molecule type" value="Genomic_DNA"/>
</dbReference>
<gene>
    <name evidence="1" type="ORF">Lmor_0127</name>
    <name evidence="2" type="ORF">NCTC12239_02677</name>
</gene>
<dbReference type="Proteomes" id="UP000254040">
    <property type="component" value="Unassembled WGS sequence"/>
</dbReference>
<sequence>MPNLQLEQQLQLEWAGQNGLIKDWKAIPKAERILLIELAASTLISLNAPALGLLALVASLAHYGYVLKPSQDALVREYKEYMNRNINNLAFFNQNPRYQEIVKEVGGTPAALHNACILQMN</sequence>
<dbReference type="AlphaFoldDB" id="A0A378K3A2"/>
<keyword evidence="3" id="KW-1185">Reference proteome</keyword>
<proteinExistence type="predicted"/>
<evidence type="ECO:0000313" key="4">
    <source>
        <dbReference type="Proteomes" id="UP000254040"/>
    </source>
</evidence>
<name>A0A378K3A2_9GAMM</name>
<reference evidence="2 4" key="2">
    <citation type="submission" date="2018-06" db="EMBL/GenBank/DDBJ databases">
        <authorList>
            <consortium name="Pathogen Informatics"/>
            <person name="Doyle S."/>
        </authorList>
    </citation>
    <scope>NUCLEOTIDE SEQUENCE [LARGE SCALE GENOMIC DNA]</scope>
    <source>
        <strain evidence="2 4">NCTC12239</strain>
    </source>
</reference>
<reference evidence="1 3" key="1">
    <citation type="submission" date="2015-11" db="EMBL/GenBank/DDBJ databases">
        <title>Genomic analysis of 38 Legionella species identifies large and diverse effector repertoires.</title>
        <authorList>
            <person name="Burstein D."/>
            <person name="Amaro F."/>
            <person name="Zusman T."/>
            <person name="Lifshitz Z."/>
            <person name="Cohen O."/>
            <person name="Gilbert J.A."/>
            <person name="Pupko T."/>
            <person name="Shuman H.A."/>
            <person name="Segal G."/>
        </authorList>
    </citation>
    <scope>NUCLEOTIDE SEQUENCE [LARGE SCALE GENOMIC DNA]</scope>
    <source>
        <strain evidence="1 3">ATCC 43877</strain>
    </source>
</reference>
<dbReference type="Proteomes" id="UP000054985">
    <property type="component" value="Unassembled WGS sequence"/>
</dbReference>
<evidence type="ECO:0000313" key="2">
    <source>
        <dbReference type="EMBL" id="STX63729.1"/>
    </source>
</evidence>
<dbReference type="RefSeq" id="WP_028383757.1">
    <property type="nucleotide sequence ID" value="NZ_CAAAJG010000006.1"/>
</dbReference>
<evidence type="ECO:0000313" key="1">
    <source>
        <dbReference type="EMBL" id="KTD39476.1"/>
    </source>
</evidence>
<evidence type="ECO:0000313" key="3">
    <source>
        <dbReference type="Proteomes" id="UP000054985"/>
    </source>
</evidence>
<dbReference type="EMBL" id="LNYN01000002">
    <property type="protein sequence ID" value="KTD39476.1"/>
    <property type="molecule type" value="Genomic_DNA"/>
</dbReference>
<accession>A0A378K3A2</accession>
<protein>
    <submittedName>
        <fullName evidence="2">Uncharacterized protein</fullName>
    </submittedName>
</protein>